<feature type="region of interest" description="Disordered" evidence="6">
    <location>
        <begin position="383"/>
        <end position="524"/>
    </location>
</feature>
<organism evidence="8 9">
    <name type="scientific">Homarus americanus</name>
    <name type="common">American lobster</name>
    <dbReference type="NCBI Taxonomy" id="6706"/>
    <lineage>
        <taxon>Eukaryota</taxon>
        <taxon>Metazoa</taxon>
        <taxon>Ecdysozoa</taxon>
        <taxon>Arthropoda</taxon>
        <taxon>Crustacea</taxon>
        <taxon>Multicrustacea</taxon>
        <taxon>Malacostraca</taxon>
        <taxon>Eumalacostraca</taxon>
        <taxon>Eucarida</taxon>
        <taxon>Decapoda</taxon>
        <taxon>Pleocyemata</taxon>
        <taxon>Astacidea</taxon>
        <taxon>Nephropoidea</taxon>
        <taxon>Nephropidae</taxon>
        <taxon>Homarus</taxon>
    </lineage>
</organism>
<dbReference type="GO" id="GO:0003677">
    <property type="term" value="F:DNA binding"/>
    <property type="evidence" value="ECO:0007669"/>
    <property type="project" value="UniProtKB-KW"/>
</dbReference>
<comment type="caution">
    <text evidence="8">The sequence shown here is derived from an EMBL/GenBank/DDBJ whole genome shotgun (WGS) entry which is preliminary data.</text>
</comment>
<keyword evidence="9" id="KW-1185">Reference proteome</keyword>
<dbReference type="PANTHER" id="PTHR12396:SF0">
    <property type="entry name" value="METHYL-CPG BINDING DOMAIN PROTEIN-LIKE, ISOFORM C"/>
    <property type="match status" value="1"/>
</dbReference>
<feature type="region of interest" description="Disordered" evidence="6">
    <location>
        <begin position="824"/>
        <end position="847"/>
    </location>
</feature>
<feature type="region of interest" description="Disordered" evidence="6">
    <location>
        <begin position="657"/>
        <end position="752"/>
    </location>
</feature>
<gene>
    <name evidence="8" type="primary">MDN1-L3</name>
    <name evidence="8" type="ORF">Hamer_G009188</name>
</gene>
<feature type="compositionally biased region" description="Acidic residues" evidence="6">
    <location>
        <begin position="29"/>
        <end position="50"/>
    </location>
</feature>
<dbReference type="SUPFAM" id="SSF54171">
    <property type="entry name" value="DNA-binding domain"/>
    <property type="match status" value="1"/>
</dbReference>
<dbReference type="CDD" id="cd00122">
    <property type="entry name" value="MBD"/>
    <property type="match status" value="1"/>
</dbReference>
<dbReference type="SMART" id="SM00391">
    <property type="entry name" value="MBD"/>
    <property type="match status" value="1"/>
</dbReference>
<feature type="compositionally biased region" description="Polar residues" evidence="6">
    <location>
        <begin position="512"/>
        <end position="523"/>
    </location>
</feature>
<feature type="compositionally biased region" description="Basic and acidic residues" evidence="6">
    <location>
        <begin position="219"/>
        <end position="276"/>
    </location>
</feature>
<keyword evidence="4" id="KW-0804">Transcription</keyword>
<evidence type="ECO:0000313" key="9">
    <source>
        <dbReference type="Proteomes" id="UP000747542"/>
    </source>
</evidence>
<feature type="compositionally biased region" description="Low complexity" evidence="6">
    <location>
        <begin position="688"/>
        <end position="705"/>
    </location>
</feature>
<keyword evidence="5" id="KW-0539">Nucleus</keyword>
<feature type="compositionally biased region" description="Basic and acidic residues" evidence="6">
    <location>
        <begin position="196"/>
        <end position="212"/>
    </location>
</feature>
<dbReference type="InterPro" id="IPR001739">
    <property type="entry name" value="Methyl_CpG_DNA-bd"/>
</dbReference>
<feature type="region of interest" description="Disordered" evidence="6">
    <location>
        <begin position="539"/>
        <end position="559"/>
    </location>
</feature>
<dbReference type="EMBL" id="JAHLQT010003582">
    <property type="protein sequence ID" value="KAG7176382.1"/>
    <property type="molecule type" value="Genomic_DNA"/>
</dbReference>
<dbReference type="Proteomes" id="UP000747542">
    <property type="component" value="Unassembled WGS sequence"/>
</dbReference>
<evidence type="ECO:0000256" key="3">
    <source>
        <dbReference type="ARBA" id="ARBA00023125"/>
    </source>
</evidence>
<feature type="compositionally biased region" description="Polar residues" evidence="6">
    <location>
        <begin position="671"/>
        <end position="687"/>
    </location>
</feature>
<keyword evidence="2" id="KW-0805">Transcription regulation</keyword>
<dbReference type="PROSITE" id="PS50982">
    <property type="entry name" value="MBD"/>
    <property type="match status" value="1"/>
</dbReference>
<accession>A0A8J5NB62</accession>
<evidence type="ECO:0000256" key="2">
    <source>
        <dbReference type="ARBA" id="ARBA00023015"/>
    </source>
</evidence>
<sequence length="1147" mass="126698">MNDDHDHYGVVKEGKDFIIVRRGKKVSEENDSNNDEDSENDTGEEIDSEKEEAKTFVSEKDIEIEKKEKEEEEDNRERENNVKEVENKGREIENKEMELKKREMEIKREEKVPEREKKNKESENKLQEKDIDTKRGEDVQERKMETKERDKKLQEGDKIEPMEVDELRSVQEEEGGNIVGSPEKDDAVEMDDMDEESRSDVIEAQDETKQDDKDEDMECIDKEESDGFRAPEKEKKMDVDVLLRREEKGSEITNTEGKEDVDAETPELKDVDEMGVKRKDEDVTLFKTEEVKKKDVEKEKHMGIDMRENREVVKTKQGVVHKQEQETEVMEYKQENGGGTKIEGIKDTSVEEKKDKNAEVVERGGKRIVKCIEVEEKGVKVLDNKDHSSDVVVDTDTDMIESKAREVETPKREKASDTSDTDSDTQNTVLFKKSKVADITSSASSGRGGSVSQTSGRIPVRVEDVYTDSEEEEEEENSGELNRNMDKNVSDIPATSETDSVDPEDQKDSMSLPGSSRASSLEPIQTPFHISMKALLERSSPSTLSQKSLQSPGTPTVRATRPRKCLKKSFNLEDCKKAFEQGWKREIVFRATVDPNKSSTKADIYYYAPNGKKLRSRVEIEDYLFRQGIKNLTLDNFTWIKEPLGVCEEYEQIRHASRSMTGSNRGKLGTPNASAGGTPNASAGSTPNASAGGTPTASAGGTPNASVGATPTDVPKTEPFICAQVEMQTPPPPPPKKKRGRPPKISSEKPVKRARMKITPIIPLSLKKGTDSSPGVKGAYPHTPVSVKPINVPNTQPKCTSPIPPSTTLGTPVNKSWKPVITLASPTNVGSSTTQRPIQPAPAKTEEASNKFSKSHIVYTTKICNERKLTSKILTPMLTGEARQRTFHCTGHCPMGGGMVPCLHCVKCLCLFHPECTFMSPITVNLIQAGAAKFLCPNCYREMKETAGASSWVPPKPFEPLAYDPASEDSESEGDKMDREISIENYIHVNLRPESPLTPPTTPPSQGYKGLEEAAAKIFSASQVSKPCDTATTTIQSMQSQSVQQVGSDPANLVSNSAGVMGGIHPNIAGNQLLQLQAPGSNAARFLLVRTGANGEMVPIQGGPHLGMPRGILLPPGIVGGQMPFMIAGSSPQQQHTTTAPFMLNSM</sequence>
<evidence type="ECO:0000256" key="4">
    <source>
        <dbReference type="ARBA" id="ARBA00023163"/>
    </source>
</evidence>
<dbReference type="Gene3D" id="3.30.890.10">
    <property type="entry name" value="Methyl-cpg-binding Protein 2, Chain A"/>
    <property type="match status" value="1"/>
</dbReference>
<feature type="non-terminal residue" evidence="8">
    <location>
        <position position="1"/>
    </location>
</feature>
<feature type="compositionally biased region" description="Polar residues" evidence="6">
    <location>
        <begin position="824"/>
        <end position="837"/>
    </location>
</feature>
<evidence type="ECO:0000256" key="1">
    <source>
        <dbReference type="ARBA" id="ARBA00004123"/>
    </source>
</evidence>
<name>A0A8J5NB62_HOMAM</name>
<feature type="region of interest" description="Disordered" evidence="6">
    <location>
        <begin position="21"/>
        <end position="276"/>
    </location>
</feature>
<comment type="subcellular location">
    <subcellularLocation>
        <location evidence="1">Nucleus</location>
    </subcellularLocation>
</comment>
<feature type="compositionally biased region" description="Polar residues" evidence="6">
    <location>
        <begin position="539"/>
        <end position="554"/>
    </location>
</feature>
<protein>
    <submittedName>
        <fullName evidence="8">Midasin-like 3</fullName>
    </submittedName>
</protein>
<feature type="domain" description="MBD" evidence="7">
    <location>
        <begin position="569"/>
        <end position="644"/>
    </location>
</feature>
<keyword evidence="3" id="KW-0238">DNA-binding</keyword>
<evidence type="ECO:0000256" key="5">
    <source>
        <dbReference type="ARBA" id="ARBA00023242"/>
    </source>
</evidence>
<feature type="region of interest" description="Disordered" evidence="6">
    <location>
        <begin position="787"/>
        <end position="811"/>
    </location>
</feature>
<dbReference type="PANTHER" id="PTHR12396">
    <property type="entry name" value="METHYL-CPG BINDING PROTEIN, MBD"/>
    <property type="match status" value="1"/>
</dbReference>
<evidence type="ECO:0000259" key="7">
    <source>
        <dbReference type="PROSITE" id="PS50982"/>
    </source>
</evidence>
<feature type="compositionally biased region" description="Basic and acidic residues" evidence="6">
    <location>
        <begin position="51"/>
        <end position="171"/>
    </location>
</feature>
<evidence type="ECO:0000256" key="6">
    <source>
        <dbReference type="SAM" id="MobiDB-lite"/>
    </source>
</evidence>
<proteinExistence type="predicted"/>
<dbReference type="GO" id="GO:0005654">
    <property type="term" value="C:nucleoplasm"/>
    <property type="evidence" value="ECO:0007669"/>
    <property type="project" value="UniProtKB-ARBA"/>
</dbReference>
<dbReference type="InterPro" id="IPR016177">
    <property type="entry name" value="DNA-bd_dom_sf"/>
</dbReference>
<reference evidence="8" key="1">
    <citation type="journal article" date="2021" name="Sci. Adv.">
        <title>The American lobster genome reveals insights on longevity, neural, and immune adaptations.</title>
        <authorList>
            <person name="Polinski J.M."/>
            <person name="Zimin A.V."/>
            <person name="Clark K.F."/>
            <person name="Kohn A.B."/>
            <person name="Sadowski N."/>
            <person name="Timp W."/>
            <person name="Ptitsyn A."/>
            <person name="Khanna P."/>
            <person name="Romanova D.Y."/>
            <person name="Williams P."/>
            <person name="Greenwood S.J."/>
            <person name="Moroz L.L."/>
            <person name="Walt D.R."/>
            <person name="Bodnar A.G."/>
        </authorList>
    </citation>
    <scope>NUCLEOTIDE SEQUENCE</scope>
    <source>
        <strain evidence="8">GMGI-L3</strain>
    </source>
</reference>
<feature type="compositionally biased region" description="Acidic residues" evidence="6">
    <location>
        <begin position="465"/>
        <end position="478"/>
    </location>
</feature>
<dbReference type="AlphaFoldDB" id="A0A8J5NB62"/>
<dbReference type="Pfam" id="PF01429">
    <property type="entry name" value="MBD"/>
    <property type="match status" value="1"/>
</dbReference>
<feature type="compositionally biased region" description="Basic and acidic residues" evidence="6">
    <location>
        <begin position="400"/>
        <end position="417"/>
    </location>
</feature>
<evidence type="ECO:0000313" key="8">
    <source>
        <dbReference type="EMBL" id="KAG7176382.1"/>
    </source>
</evidence>